<accession>A0A6B4JJX1</accession>
<organism evidence="1 2">
    <name type="scientific">Clostridium botulinum</name>
    <dbReference type="NCBI Taxonomy" id="1491"/>
    <lineage>
        <taxon>Bacteria</taxon>
        <taxon>Bacillati</taxon>
        <taxon>Bacillota</taxon>
        <taxon>Clostridia</taxon>
        <taxon>Eubacteriales</taxon>
        <taxon>Clostridiaceae</taxon>
        <taxon>Clostridium</taxon>
    </lineage>
</organism>
<proteinExistence type="predicted"/>
<evidence type="ECO:0000313" key="2">
    <source>
        <dbReference type="Proteomes" id="UP000486903"/>
    </source>
</evidence>
<dbReference type="AlphaFoldDB" id="A0A6B4JJX1"/>
<evidence type="ECO:0000313" key="1">
    <source>
        <dbReference type="EMBL" id="NFV24968.1"/>
    </source>
</evidence>
<dbReference type="Proteomes" id="UP000486903">
    <property type="component" value="Unassembled WGS sequence"/>
</dbReference>
<comment type="caution">
    <text evidence="1">The sequence shown here is derived from an EMBL/GenBank/DDBJ whole genome shotgun (WGS) entry which is preliminary data.</text>
</comment>
<sequence>MHNKNINNTLINIIISISLIMMICIGRVSAIAWKKTDDLAFIISGCITILGILFNIYLFSRLKSK</sequence>
<protein>
    <submittedName>
        <fullName evidence="1">Uncharacterized protein</fullName>
    </submittedName>
</protein>
<dbReference type="EMBL" id="SXFB01000001">
    <property type="protein sequence ID" value="NFV24968.1"/>
    <property type="molecule type" value="Genomic_DNA"/>
</dbReference>
<reference evidence="1 2" key="1">
    <citation type="submission" date="2019-04" db="EMBL/GenBank/DDBJ databases">
        <title>Genome sequencing of Clostridium botulinum Groups I-IV and Clostridium butyricum.</title>
        <authorList>
            <person name="Brunt J."/>
            <person name="Van Vliet A.H.M."/>
            <person name="Stringer S.C."/>
            <person name="Carter A.T."/>
            <person name="Peck M.W."/>
        </authorList>
    </citation>
    <scope>NUCLEOTIDE SEQUENCE [LARGE SCALE GENOMIC DNA]</scope>
    <source>
        <strain evidence="1 2">BL81</strain>
    </source>
</reference>
<gene>
    <name evidence="1" type="ORF">FDG31_02085</name>
</gene>
<name>A0A6B4JJX1_CLOBO</name>